<evidence type="ECO:0000256" key="2">
    <source>
        <dbReference type="SAM" id="SignalP"/>
    </source>
</evidence>
<feature type="compositionally biased region" description="Low complexity" evidence="1">
    <location>
        <begin position="58"/>
        <end position="69"/>
    </location>
</feature>
<evidence type="ECO:0000256" key="1">
    <source>
        <dbReference type="SAM" id="MobiDB-lite"/>
    </source>
</evidence>
<evidence type="ECO:0000313" key="4">
    <source>
        <dbReference type="Proteomes" id="UP000320580"/>
    </source>
</evidence>
<dbReference type="Proteomes" id="UP000320580">
    <property type="component" value="Chromosome"/>
</dbReference>
<accession>A0A5B8JB13</accession>
<dbReference type="RefSeq" id="WP_146481899.1">
    <property type="nucleotide sequence ID" value="NZ_CP042266.1"/>
</dbReference>
<keyword evidence="4" id="KW-1185">Reference proteome</keyword>
<protein>
    <submittedName>
        <fullName evidence="3">Uncharacterized protein</fullName>
    </submittedName>
</protein>
<reference evidence="3 4" key="1">
    <citation type="submission" date="2019-07" db="EMBL/GenBank/DDBJ databases">
        <authorList>
            <person name="Zhu P."/>
        </authorList>
    </citation>
    <scope>NUCLEOTIDE SEQUENCE [LARGE SCALE GENOMIC DNA]</scope>
    <source>
        <strain evidence="3 4">SSL-25</strain>
    </source>
</reference>
<feature type="region of interest" description="Disordered" evidence="1">
    <location>
        <begin position="35"/>
        <end position="142"/>
    </location>
</feature>
<sequence length="142" mass="13810">MRPGAAAKLAAVLVTGALLGGSGCASPAVDPIERLGRRAVGPGETPAVPAAGPPGAPAAPGARGAVPGAGRDRAPVRTPASETPPAPATHSSAPAVRAPASAFRAPAFHTPALAEPATRLLDRLHGGRSAGNTGDALRRPRP</sequence>
<evidence type="ECO:0000313" key="3">
    <source>
        <dbReference type="EMBL" id="QDY78577.1"/>
    </source>
</evidence>
<dbReference type="KEGG" id="sqz:FQU76_21010"/>
<dbReference type="EMBL" id="CP042266">
    <property type="protein sequence ID" value="QDY78577.1"/>
    <property type="molecule type" value="Genomic_DNA"/>
</dbReference>
<feature type="compositionally biased region" description="Low complexity" evidence="1">
    <location>
        <begin position="88"/>
        <end position="108"/>
    </location>
</feature>
<feature type="chain" id="PRO_5022919851" evidence="2">
    <location>
        <begin position="28"/>
        <end position="142"/>
    </location>
</feature>
<gene>
    <name evidence="3" type="ORF">FQU76_21010</name>
</gene>
<organism evidence="3 4">
    <name type="scientific">Streptomyces qinzhouensis</name>
    <dbReference type="NCBI Taxonomy" id="2599401"/>
    <lineage>
        <taxon>Bacteria</taxon>
        <taxon>Bacillati</taxon>
        <taxon>Actinomycetota</taxon>
        <taxon>Actinomycetes</taxon>
        <taxon>Kitasatosporales</taxon>
        <taxon>Streptomycetaceae</taxon>
        <taxon>Streptomyces</taxon>
    </lineage>
</organism>
<dbReference type="PROSITE" id="PS51257">
    <property type="entry name" value="PROKAR_LIPOPROTEIN"/>
    <property type="match status" value="1"/>
</dbReference>
<name>A0A5B8JB13_9ACTN</name>
<feature type="compositionally biased region" description="Low complexity" evidence="1">
    <location>
        <begin position="39"/>
        <end position="50"/>
    </location>
</feature>
<keyword evidence="2" id="KW-0732">Signal</keyword>
<proteinExistence type="predicted"/>
<feature type="signal peptide" evidence="2">
    <location>
        <begin position="1"/>
        <end position="27"/>
    </location>
</feature>
<dbReference type="AlphaFoldDB" id="A0A5B8JB13"/>